<protein>
    <submittedName>
        <fullName evidence="1">Uncharacterized protein</fullName>
    </submittedName>
</protein>
<dbReference type="EMBL" id="BK015664">
    <property type="protein sequence ID" value="DAE18839.1"/>
    <property type="molecule type" value="Genomic_DNA"/>
</dbReference>
<evidence type="ECO:0000313" key="1">
    <source>
        <dbReference type="EMBL" id="DAE18839.1"/>
    </source>
</evidence>
<organism evidence="1">
    <name type="scientific">Myoviridae sp. ct3mI7</name>
    <dbReference type="NCBI Taxonomy" id="2825028"/>
    <lineage>
        <taxon>Viruses</taxon>
        <taxon>Duplodnaviria</taxon>
        <taxon>Heunggongvirae</taxon>
        <taxon>Uroviricota</taxon>
        <taxon>Caudoviricetes</taxon>
    </lineage>
</organism>
<sequence>MEFQPHKGLLAALRSLLFDSIITALKQLFNSNINIWEERIS</sequence>
<accession>A0A8S5QHT5</accession>
<reference evidence="1" key="1">
    <citation type="journal article" date="2021" name="Proc. Natl. Acad. Sci. U.S.A.">
        <title>A Catalog of Tens of Thousands of Viruses from Human Metagenomes Reveals Hidden Associations with Chronic Diseases.</title>
        <authorList>
            <person name="Tisza M.J."/>
            <person name="Buck C.B."/>
        </authorList>
    </citation>
    <scope>NUCLEOTIDE SEQUENCE</scope>
    <source>
        <strain evidence="1">Ct3mI7</strain>
    </source>
</reference>
<name>A0A8S5QHT5_9CAUD</name>
<proteinExistence type="predicted"/>